<keyword evidence="5 7" id="KW-0067">ATP-binding</keyword>
<evidence type="ECO:0000256" key="1">
    <source>
        <dbReference type="ARBA" id="ARBA00022605"/>
    </source>
</evidence>
<dbReference type="HAMAP" id="MF_00109">
    <property type="entry name" value="Shikimate_kinase"/>
    <property type="match status" value="1"/>
</dbReference>
<dbReference type="Gene3D" id="3.40.50.300">
    <property type="entry name" value="P-loop containing nucleotide triphosphate hydrolases"/>
    <property type="match status" value="1"/>
</dbReference>
<dbReference type="GO" id="GO:0004765">
    <property type="term" value="F:shikimate kinase activity"/>
    <property type="evidence" value="ECO:0007669"/>
    <property type="project" value="UniProtKB-UniRule"/>
</dbReference>
<keyword evidence="6 7" id="KW-0057">Aromatic amino acid biosynthesis</keyword>
<keyword evidence="9" id="KW-1185">Reference proteome</keyword>
<comment type="pathway">
    <text evidence="7">Metabolic intermediate biosynthesis; chorismate biosynthesis; chorismate from D-erythrose 4-phosphate and phosphoenolpyruvate: step 5/7.</text>
</comment>
<keyword evidence="7" id="KW-0963">Cytoplasm</keyword>
<dbReference type="GO" id="GO:0008652">
    <property type="term" value="P:amino acid biosynthetic process"/>
    <property type="evidence" value="ECO:0007669"/>
    <property type="project" value="UniProtKB-KW"/>
</dbReference>
<dbReference type="GO" id="GO:0009423">
    <property type="term" value="P:chorismate biosynthetic process"/>
    <property type="evidence" value="ECO:0007669"/>
    <property type="project" value="UniProtKB-UniRule"/>
</dbReference>
<gene>
    <name evidence="7" type="primary">aroK</name>
    <name evidence="8" type="ORF">MACH21_13380</name>
</gene>
<accession>A0AA48HJ56</accession>
<keyword evidence="4 7" id="KW-0418">Kinase</keyword>
<dbReference type="KEGG" id="rmai:MACH21_13380"/>
<dbReference type="SUPFAM" id="SSF52540">
    <property type="entry name" value="P-loop containing nucleoside triphosphate hydrolases"/>
    <property type="match status" value="1"/>
</dbReference>
<dbReference type="EMBL" id="AP027266">
    <property type="protein sequence ID" value="BDW85161.1"/>
    <property type="molecule type" value="Genomic_DNA"/>
</dbReference>
<feature type="binding site" evidence="7">
    <location>
        <position position="74"/>
    </location>
    <ligand>
        <name>substrate</name>
    </ligand>
</feature>
<dbReference type="Pfam" id="PF01202">
    <property type="entry name" value="SKI"/>
    <property type="match status" value="1"/>
</dbReference>
<comment type="similarity">
    <text evidence="7">Belongs to the shikimate kinase family.</text>
</comment>
<keyword evidence="7" id="KW-0479">Metal-binding</keyword>
<dbReference type="InterPro" id="IPR031322">
    <property type="entry name" value="Shikimate/glucono_kinase"/>
</dbReference>
<proteinExistence type="inferred from homology"/>
<dbReference type="InterPro" id="IPR027417">
    <property type="entry name" value="P-loop_NTPase"/>
</dbReference>
<dbReference type="GO" id="GO:0000287">
    <property type="term" value="F:magnesium ion binding"/>
    <property type="evidence" value="ECO:0007669"/>
    <property type="project" value="UniProtKB-UniRule"/>
</dbReference>
<evidence type="ECO:0000256" key="4">
    <source>
        <dbReference type="ARBA" id="ARBA00022777"/>
    </source>
</evidence>
<protein>
    <recommendedName>
        <fullName evidence="7">Shikimate kinase</fullName>
        <shortName evidence="7">SK</shortName>
        <ecNumber evidence="7">2.7.1.71</ecNumber>
    </recommendedName>
</protein>
<comment type="cofactor">
    <cofactor evidence="7">
        <name>Mg(2+)</name>
        <dbReference type="ChEBI" id="CHEBI:18420"/>
    </cofactor>
    <text evidence="7">Binds 1 Mg(2+) ion per subunit.</text>
</comment>
<dbReference type="PRINTS" id="PR01100">
    <property type="entry name" value="SHIKIMTKNASE"/>
</dbReference>
<dbReference type="EC" id="2.7.1.71" evidence="7"/>
<keyword evidence="2 7" id="KW-0808">Transferase</keyword>
<feature type="binding site" evidence="7">
    <location>
        <position position="153"/>
    </location>
    <ligand>
        <name>substrate</name>
    </ligand>
</feature>
<comment type="subcellular location">
    <subcellularLocation>
        <location evidence="7">Cytoplasm</location>
    </subcellularLocation>
</comment>
<dbReference type="NCBIfam" id="NF010552">
    <property type="entry name" value="PRK13946.1"/>
    <property type="match status" value="1"/>
</dbReference>
<comment type="caution">
    <text evidence="7">Lacks conserved residue(s) required for the propagation of feature annotation.</text>
</comment>
<dbReference type="PANTHER" id="PTHR21087">
    <property type="entry name" value="SHIKIMATE KINASE"/>
    <property type="match status" value="1"/>
</dbReference>
<feature type="binding site" evidence="7">
    <location>
        <begin position="28"/>
        <end position="33"/>
    </location>
    <ligand>
        <name>ATP</name>
        <dbReference type="ChEBI" id="CHEBI:30616"/>
    </ligand>
</feature>
<evidence type="ECO:0000256" key="6">
    <source>
        <dbReference type="ARBA" id="ARBA00023141"/>
    </source>
</evidence>
<dbReference type="CDD" id="cd00464">
    <property type="entry name" value="SK"/>
    <property type="match status" value="1"/>
</dbReference>
<evidence type="ECO:0000313" key="9">
    <source>
        <dbReference type="Proteomes" id="UP001337723"/>
    </source>
</evidence>
<feature type="binding site" evidence="7">
    <location>
        <position position="96"/>
    </location>
    <ligand>
        <name>substrate</name>
    </ligand>
</feature>
<keyword evidence="7" id="KW-0460">Magnesium</keyword>
<evidence type="ECO:0000256" key="7">
    <source>
        <dbReference type="HAMAP-Rule" id="MF_00109"/>
    </source>
</evidence>
<comment type="subunit">
    <text evidence="7">Monomer.</text>
</comment>
<organism evidence="8 9">
    <name type="scientific">Roseicyclus marinus</name>
    <dbReference type="NCBI Taxonomy" id="2161673"/>
    <lineage>
        <taxon>Bacteria</taxon>
        <taxon>Pseudomonadati</taxon>
        <taxon>Pseudomonadota</taxon>
        <taxon>Alphaproteobacteria</taxon>
        <taxon>Rhodobacterales</taxon>
        <taxon>Roseobacteraceae</taxon>
        <taxon>Roseicyclus</taxon>
    </lineage>
</organism>
<evidence type="ECO:0000256" key="2">
    <source>
        <dbReference type="ARBA" id="ARBA00022679"/>
    </source>
</evidence>
<dbReference type="Proteomes" id="UP001337723">
    <property type="component" value="Chromosome"/>
</dbReference>
<sequence>MMGETTPQSREDEAPRLARTIVLVGMMGAGKTAVGRALATRLGVEMRDSDAEIVASSQLSIAEIFERYGEPFFREKESAVIARLLEGEPCILSTGGGAWMSEGNRALLTERAAVLWLKADLELLWSRVRHKTTRPLLRTSAPKKTLTELLAAREPVYALAPLSVHVQADWSIEETAERVLAVLAEAGAVEGYAR</sequence>
<keyword evidence="3 7" id="KW-0547">Nucleotide-binding</keyword>
<comment type="function">
    <text evidence="7">Catalyzes the specific phosphorylation of the 3-hydroxyl group of shikimic acid using ATP as a cosubstrate.</text>
</comment>
<evidence type="ECO:0000313" key="8">
    <source>
        <dbReference type="EMBL" id="BDW85161.1"/>
    </source>
</evidence>
<name>A0AA48HJ56_9RHOB</name>
<dbReference type="GO" id="GO:0005524">
    <property type="term" value="F:ATP binding"/>
    <property type="evidence" value="ECO:0007669"/>
    <property type="project" value="UniProtKB-UniRule"/>
</dbReference>
<dbReference type="GO" id="GO:0009073">
    <property type="term" value="P:aromatic amino acid family biosynthetic process"/>
    <property type="evidence" value="ECO:0007669"/>
    <property type="project" value="UniProtKB-KW"/>
</dbReference>
<keyword evidence="1 7" id="KW-0028">Amino-acid biosynthesis</keyword>
<dbReference type="PANTHER" id="PTHR21087:SF16">
    <property type="entry name" value="SHIKIMATE KINASE 1, CHLOROPLASTIC"/>
    <property type="match status" value="1"/>
</dbReference>
<evidence type="ECO:0000256" key="5">
    <source>
        <dbReference type="ARBA" id="ARBA00022840"/>
    </source>
</evidence>
<dbReference type="InterPro" id="IPR000623">
    <property type="entry name" value="Shikimate_kinase/TSH1"/>
</dbReference>
<dbReference type="AlphaFoldDB" id="A0AA48HJ56"/>
<feature type="binding site" evidence="7">
    <location>
        <position position="134"/>
    </location>
    <ligand>
        <name>ATP</name>
        <dbReference type="ChEBI" id="CHEBI:30616"/>
    </ligand>
</feature>
<evidence type="ECO:0000256" key="3">
    <source>
        <dbReference type="ARBA" id="ARBA00022741"/>
    </source>
</evidence>
<feature type="binding site" evidence="7">
    <location>
        <position position="32"/>
    </location>
    <ligand>
        <name>Mg(2+)</name>
        <dbReference type="ChEBI" id="CHEBI:18420"/>
    </ligand>
</feature>
<comment type="catalytic activity">
    <reaction evidence="7">
        <text>shikimate + ATP = 3-phosphoshikimate + ADP + H(+)</text>
        <dbReference type="Rhea" id="RHEA:13121"/>
        <dbReference type="ChEBI" id="CHEBI:15378"/>
        <dbReference type="ChEBI" id="CHEBI:30616"/>
        <dbReference type="ChEBI" id="CHEBI:36208"/>
        <dbReference type="ChEBI" id="CHEBI:145989"/>
        <dbReference type="ChEBI" id="CHEBI:456216"/>
        <dbReference type="EC" id="2.7.1.71"/>
    </reaction>
</comment>
<feature type="binding site" evidence="7">
    <location>
        <position position="50"/>
    </location>
    <ligand>
        <name>substrate</name>
    </ligand>
</feature>
<dbReference type="GO" id="GO:0005829">
    <property type="term" value="C:cytosol"/>
    <property type="evidence" value="ECO:0007669"/>
    <property type="project" value="TreeGrafter"/>
</dbReference>
<reference evidence="8 9" key="1">
    <citation type="submission" date="2023-01" db="EMBL/GenBank/DDBJ databases">
        <title>Complete genome sequence of Roseicyclus marinus strain Dej080120_10.</title>
        <authorList>
            <person name="Ueki S."/>
            <person name="Maruyama F."/>
        </authorList>
    </citation>
    <scope>NUCLEOTIDE SEQUENCE [LARGE SCALE GENOMIC DNA]</scope>
    <source>
        <strain evidence="8 9">Dej080120_10</strain>
    </source>
</reference>